<evidence type="ECO:0000256" key="5">
    <source>
        <dbReference type="ARBA" id="ARBA00023186"/>
    </source>
</evidence>
<dbReference type="Pfam" id="PF00012">
    <property type="entry name" value="HSP70"/>
    <property type="match status" value="1"/>
</dbReference>
<keyword evidence="4" id="KW-0346">Stress response</keyword>
<keyword evidence="3" id="KW-0067">ATP-binding</keyword>
<feature type="region of interest" description="Disordered" evidence="6">
    <location>
        <begin position="364"/>
        <end position="406"/>
    </location>
</feature>
<evidence type="ECO:0000256" key="6">
    <source>
        <dbReference type="SAM" id="MobiDB-lite"/>
    </source>
</evidence>
<dbReference type="PRINTS" id="PR00301">
    <property type="entry name" value="HEATSHOCK70"/>
</dbReference>
<gene>
    <name evidence="7" type="ORF">GCM10010470_33330</name>
</gene>
<evidence type="ECO:0000313" key="8">
    <source>
        <dbReference type="Proteomes" id="UP001500979"/>
    </source>
</evidence>
<protein>
    <recommendedName>
        <fullName evidence="9">YVTN family beta-propeller protein</fullName>
    </recommendedName>
</protein>
<evidence type="ECO:0000256" key="1">
    <source>
        <dbReference type="ARBA" id="ARBA00007381"/>
    </source>
</evidence>
<keyword evidence="5" id="KW-0143">Chaperone</keyword>
<dbReference type="InterPro" id="IPR051200">
    <property type="entry name" value="Host-pathogen_enzymatic-act"/>
</dbReference>
<keyword evidence="8" id="KW-1185">Reference proteome</keyword>
<dbReference type="SUPFAM" id="SSF53067">
    <property type="entry name" value="Actin-like ATPase domain"/>
    <property type="match status" value="2"/>
</dbReference>
<dbReference type="InterPro" id="IPR011964">
    <property type="entry name" value="YVTN_b-propeller_repeat"/>
</dbReference>
<comment type="caution">
    <text evidence="7">The sequence shown here is derived from an EMBL/GenBank/DDBJ whole genome shotgun (WGS) entry which is preliminary data.</text>
</comment>
<dbReference type="InterPro" id="IPR013126">
    <property type="entry name" value="Hsp_70_fam"/>
</dbReference>
<dbReference type="InterPro" id="IPR043129">
    <property type="entry name" value="ATPase_NBD"/>
</dbReference>
<comment type="similarity">
    <text evidence="1">Belongs to the heat shock protein 70 family.</text>
</comment>
<dbReference type="InterPro" id="IPR019405">
    <property type="entry name" value="Lactonase_7-beta_prop"/>
</dbReference>
<proteinExistence type="inferred from homology"/>
<dbReference type="SUPFAM" id="SSF50974">
    <property type="entry name" value="Nitrous oxide reductase, N-terminal domain"/>
    <property type="match status" value="2"/>
</dbReference>
<dbReference type="Gene3D" id="3.30.420.40">
    <property type="match status" value="2"/>
</dbReference>
<dbReference type="NCBIfam" id="TIGR02276">
    <property type="entry name" value="beta_rpt_yvtn"/>
    <property type="match status" value="3"/>
</dbReference>
<dbReference type="EMBL" id="BAAAUX010000014">
    <property type="protein sequence ID" value="GAA2795623.1"/>
    <property type="molecule type" value="Genomic_DNA"/>
</dbReference>
<sequence length="769" mass="80068">MDLGTTFTAVAVDRTDRVEMLTLGDRTVVAPAVVFARDDGLVVTGDAAARRAVSDPYRIGREFKRRLGDPTPLMLGGTPYSAVALLGYLLRDALDKVTETEGEPPGHVVLTHPANWGPYRRELFDEVPRLGGLDAARTVTEPEAAAAYYAAKRQLADGEVVAVYDLGGGTFDATVVRKLPDGIAILGNPEGIERLGGVDFDEAVLTHVDHELAGAISELDPQDPQAATALRRLRQDCIEAKEALSVDTETTIPVFLPNRHCSVKLTRAQFEDMIRAPIGSTIEALRRALRSAQVEPADLATVLLVGGSSRIPLVAEMVSASLGRPTAVDAHPKYAVALGAAALAAVQSSGSGAALTDARVLTAATGNGDRGGNGQAGPPPPPPEPPEERGAEEEEEPPPPRTPRRRDMVLLGGAVAGVLVVLLALGLGGSGGYNQSEEHVHEPPRAQAPVVPAPVVPAPDVQARNVAASVPNPTVENSVGVAAPRGIATTADGRYAFVTSRNASKVSVIDTASGAVLTSLFMKIPPQFVTITPDGRHAYVSAYPPTGPENVVSVIDIATMTVVAEVPVGKHPYTLVATSDGREVWVPDHDSAEISILATDTNRVVATITVPRNPHSIAFTPDGRTAYVANHESSLVTAIDTATRAVQDTVPVPTSPHSVAMSPDGRRVVVASYDAGQVSQIDTTTNTLVGSTPVGPKPSSVAFAPDGKHAYVVNEGSNDVSVVDVGSNRVVGTVPVGSAPVSVAVTPDGRRAYVTNVNSNSVSVLTTAR</sequence>
<dbReference type="Pfam" id="PF10282">
    <property type="entry name" value="Lactonase"/>
    <property type="match status" value="1"/>
</dbReference>
<evidence type="ECO:0000256" key="3">
    <source>
        <dbReference type="ARBA" id="ARBA00022840"/>
    </source>
</evidence>
<evidence type="ECO:0000256" key="2">
    <source>
        <dbReference type="ARBA" id="ARBA00022741"/>
    </source>
</evidence>
<keyword evidence="2" id="KW-0547">Nucleotide-binding</keyword>
<dbReference type="PANTHER" id="PTHR47197:SF3">
    <property type="entry name" value="DIHYDRO-HEME D1 DEHYDROGENASE"/>
    <property type="match status" value="1"/>
</dbReference>
<reference evidence="7 8" key="1">
    <citation type="journal article" date="2019" name="Int. J. Syst. Evol. Microbiol.">
        <title>The Global Catalogue of Microorganisms (GCM) 10K type strain sequencing project: providing services to taxonomists for standard genome sequencing and annotation.</title>
        <authorList>
            <consortium name="The Broad Institute Genomics Platform"/>
            <consortium name="The Broad Institute Genome Sequencing Center for Infectious Disease"/>
            <person name="Wu L."/>
            <person name="Ma J."/>
        </authorList>
    </citation>
    <scope>NUCLEOTIDE SEQUENCE [LARGE SCALE GENOMIC DNA]</scope>
    <source>
        <strain evidence="7 8">JCM 9383</strain>
    </source>
</reference>
<evidence type="ECO:0000256" key="4">
    <source>
        <dbReference type="ARBA" id="ARBA00023016"/>
    </source>
</evidence>
<name>A0ABN3VFJ9_9PSEU</name>
<dbReference type="PROSITE" id="PS01036">
    <property type="entry name" value="HSP70_3"/>
    <property type="match status" value="1"/>
</dbReference>
<organism evidence="7 8">
    <name type="scientific">Saccharopolyspora taberi</name>
    <dbReference type="NCBI Taxonomy" id="60895"/>
    <lineage>
        <taxon>Bacteria</taxon>
        <taxon>Bacillati</taxon>
        <taxon>Actinomycetota</taxon>
        <taxon>Actinomycetes</taxon>
        <taxon>Pseudonocardiales</taxon>
        <taxon>Pseudonocardiaceae</taxon>
        <taxon>Saccharopolyspora</taxon>
    </lineage>
</organism>
<dbReference type="Gene3D" id="2.130.10.10">
    <property type="entry name" value="YVTN repeat-like/Quinoprotein amine dehydrogenase"/>
    <property type="match status" value="2"/>
</dbReference>
<evidence type="ECO:0000313" key="7">
    <source>
        <dbReference type="EMBL" id="GAA2795623.1"/>
    </source>
</evidence>
<dbReference type="PROSITE" id="PS00329">
    <property type="entry name" value="HSP70_2"/>
    <property type="match status" value="1"/>
</dbReference>
<dbReference type="InterPro" id="IPR015943">
    <property type="entry name" value="WD40/YVTN_repeat-like_dom_sf"/>
</dbReference>
<dbReference type="Proteomes" id="UP001500979">
    <property type="component" value="Unassembled WGS sequence"/>
</dbReference>
<dbReference type="InterPro" id="IPR018181">
    <property type="entry name" value="Heat_shock_70_CS"/>
</dbReference>
<dbReference type="InterPro" id="IPR011045">
    <property type="entry name" value="N2O_reductase_N"/>
</dbReference>
<accession>A0ABN3VFJ9</accession>
<evidence type="ECO:0008006" key="9">
    <source>
        <dbReference type="Google" id="ProtNLM"/>
    </source>
</evidence>
<dbReference type="Gene3D" id="3.90.640.10">
    <property type="entry name" value="Actin, Chain A, domain 4"/>
    <property type="match status" value="1"/>
</dbReference>
<dbReference type="PANTHER" id="PTHR47197">
    <property type="entry name" value="PROTEIN NIRF"/>
    <property type="match status" value="1"/>
</dbReference>